<dbReference type="Gene3D" id="3.40.30.10">
    <property type="entry name" value="Glutaredoxin"/>
    <property type="match status" value="1"/>
</dbReference>
<dbReference type="EMBL" id="CAACVG010004003">
    <property type="protein sequence ID" value="VEN38036.1"/>
    <property type="molecule type" value="Genomic_DNA"/>
</dbReference>
<sequence>MAPHYKVTYFDLNAVGEPIRVLLSYGGLEFEDIRVKFKDWPSLKPKMPYGQVPILECDGKVAHQHIAICRYLAKKLKLTGKDDWEDLMIDSTVDTVNDLRTKIIKSYYEPDPSLRKKLFKTVLDETIPYYIERLEAQAKANGGFLAVPKLTWADVYFTSFIEFLNAHVEKDILANAPNLQAVKNKVWAVPNVKKWMDKRPQTFKLADFPQPSKE</sequence>
<dbReference type="PANTHER" id="PTHR11571:SF224">
    <property type="entry name" value="HEMATOPOIETIC PROSTAGLANDIN D SYNTHASE"/>
    <property type="match status" value="1"/>
</dbReference>
<keyword evidence="9" id="KW-1185">Reference proteome</keyword>
<feature type="domain" description="GST C-terminal" evidence="7">
    <location>
        <begin position="82"/>
        <end position="208"/>
    </location>
</feature>
<reference evidence="8 9" key="1">
    <citation type="submission" date="2019-01" db="EMBL/GenBank/DDBJ databases">
        <authorList>
            <person name="Sayadi A."/>
        </authorList>
    </citation>
    <scope>NUCLEOTIDE SEQUENCE [LARGE SCALE GENOMIC DNA]</scope>
</reference>
<dbReference type="SFLD" id="SFLDS00019">
    <property type="entry name" value="Glutathione_Transferase_(cytos"/>
    <property type="match status" value="1"/>
</dbReference>
<dbReference type="GO" id="GO:0006749">
    <property type="term" value="P:glutathione metabolic process"/>
    <property type="evidence" value="ECO:0007669"/>
    <property type="project" value="TreeGrafter"/>
</dbReference>
<dbReference type="OrthoDB" id="414243at2759"/>
<dbReference type="InterPro" id="IPR010987">
    <property type="entry name" value="Glutathione-S-Trfase_C-like"/>
</dbReference>
<evidence type="ECO:0000256" key="1">
    <source>
        <dbReference type="ARBA" id="ARBA00011738"/>
    </source>
</evidence>
<dbReference type="Gene3D" id="1.20.1050.10">
    <property type="match status" value="1"/>
</dbReference>
<dbReference type="FunFam" id="3.40.30.10:FF:000035">
    <property type="entry name" value="hematopoietic prostaglandin D synthase"/>
    <property type="match status" value="1"/>
</dbReference>
<gene>
    <name evidence="8" type="ORF">CALMAC_LOCUS3066</name>
</gene>
<evidence type="ECO:0000259" key="7">
    <source>
        <dbReference type="PROSITE" id="PS50405"/>
    </source>
</evidence>
<evidence type="ECO:0000313" key="8">
    <source>
        <dbReference type="EMBL" id="VEN38036.1"/>
    </source>
</evidence>
<dbReference type="PANTHER" id="PTHR11571">
    <property type="entry name" value="GLUTATHIONE S-TRANSFERASE"/>
    <property type="match status" value="1"/>
</dbReference>
<dbReference type="InterPro" id="IPR036282">
    <property type="entry name" value="Glutathione-S-Trfase_C_sf"/>
</dbReference>
<dbReference type="PROSITE" id="PS50404">
    <property type="entry name" value="GST_NTER"/>
    <property type="match status" value="1"/>
</dbReference>
<dbReference type="InterPro" id="IPR050213">
    <property type="entry name" value="GST_superfamily"/>
</dbReference>
<dbReference type="InterPro" id="IPR040079">
    <property type="entry name" value="Glutathione_S-Trfase"/>
</dbReference>
<proteinExistence type="inferred from homology"/>
<evidence type="ECO:0000256" key="5">
    <source>
        <dbReference type="ARBA" id="ARBA00047960"/>
    </source>
</evidence>
<protein>
    <recommendedName>
        <fullName evidence="2">glutathione transferase</fullName>
        <ecNumber evidence="2">2.5.1.18</ecNumber>
    </recommendedName>
</protein>
<dbReference type="SFLD" id="SFLDG00363">
    <property type="entry name" value="AMPS_(cytGST):_Alpha-__Mu-__Pi"/>
    <property type="match status" value="1"/>
</dbReference>
<dbReference type="Proteomes" id="UP000410492">
    <property type="component" value="Unassembled WGS sequence"/>
</dbReference>
<name>A0A653BRU8_CALMS</name>
<feature type="domain" description="GST N-terminal" evidence="6">
    <location>
        <begin position="3"/>
        <end position="80"/>
    </location>
</feature>
<comment type="similarity">
    <text evidence="4">Belongs to the GST superfamily. Sigma family.</text>
</comment>
<dbReference type="EC" id="2.5.1.18" evidence="2"/>
<dbReference type="Pfam" id="PF02798">
    <property type="entry name" value="GST_N"/>
    <property type="match status" value="1"/>
</dbReference>
<dbReference type="Pfam" id="PF14497">
    <property type="entry name" value="GST_C_3"/>
    <property type="match status" value="1"/>
</dbReference>
<dbReference type="InterPro" id="IPR004045">
    <property type="entry name" value="Glutathione_S-Trfase_N"/>
</dbReference>
<dbReference type="InterPro" id="IPR004046">
    <property type="entry name" value="GST_C"/>
</dbReference>
<keyword evidence="3" id="KW-0808">Transferase</keyword>
<dbReference type="AlphaFoldDB" id="A0A653BRU8"/>
<evidence type="ECO:0000256" key="3">
    <source>
        <dbReference type="ARBA" id="ARBA00022679"/>
    </source>
</evidence>
<evidence type="ECO:0000256" key="2">
    <source>
        <dbReference type="ARBA" id="ARBA00012452"/>
    </source>
</evidence>
<dbReference type="CDD" id="cd03192">
    <property type="entry name" value="GST_C_Sigma_like"/>
    <property type="match status" value="1"/>
</dbReference>
<dbReference type="CDD" id="cd03039">
    <property type="entry name" value="GST_N_Sigma_like"/>
    <property type="match status" value="1"/>
</dbReference>
<dbReference type="GO" id="GO:0004602">
    <property type="term" value="F:glutathione peroxidase activity"/>
    <property type="evidence" value="ECO:0007669"/>
    <property type="project" value="UniProtKB-ARBA"/>
</dbReference>
<dbReference type="SUPFAM" id="SSF47616">
    <property type="entry name" value="GST C-terminal domain-like"/>
    <property type="match status" value="1"/>
</dbReference>
<dbReference type="PROSITE" id="PS50405">
    <property type="entry name" value="GST_CTER"/>
    <property type="match status" value="1"/>
</dbReference>
<accession>A0A653BRU8</accession>
<evidence type="ECO:0000313" key="9">
    <source>
        <dbReference type="Proteomes" id="UP000410492"/>
    </source>
</evidence>
<organism evidence="8 9">
    <name type="scientific">Callosobruchus maculatus</name>
    <name type="common">Southern cowpea weevil</name>
    <name type="synonym">Pulse bruchid</name>
    <dbReference type="NCBI Taxonomy" id="64391"/>
    <lineage>
        <taxon>Eukaryota</taxon>
        <taxon>Metazoa</taxon>
        <taxon>Ecdysozoa</taxon>
        <taxon>Arthropoda</taxon>
        <taxon>Hexapoda</taxon>
        <taxon>Insecta</taxon>
        <taxon>Pterygota</taxon>
        <taxon>Neoptera</taxon>
        <taxon>Endopterygota</taxon>
        <taxon>Coleoptera</taxon>
        <taxon>Polyphaga</taxon>
        <taxon>Cucujiformia</taxon>
        <taxon>Chrysomeloidea</taxon>
        <taxon>Chrysomelidae</taxon>
        <taxon>Bruchinae</taxon>
        <taxon>Bruchini</taxon>
        <taxon>Callosobruchus</taxon>
    </lineage>
</organism>
<dbReference type="GO" id="GO:0004364">
    <property type="term" value="F:glutathione transferase activity"/>
    <property type="evidence" value="ECO:0007669"/>
    <property type="project" value="UniProtKB-EC"/>
</dbReference>
<evidence type="ECO:0000256" key="4">
    <source>
        <dbReference type="ARBA" id="ARBA00038317"/>
    </source>
</evidence>
<dbReference type="FunFam" id="1.20.1050.10:FF:000030">
    <property type="entry name" value="Glutathione S-transferase S1"/>
    <property type="match status" value="1"/>
</dbReference>
<comment type="subunit">
    <text evidence="1">Homodimer.</text>
</comment>
<dbReference type="SUPFAM" id="SSF52833">
    <property type="entry name" value="Thioredoxin-like"/>
    <property type="match status" value="1"/>
</dbReference>
<dbReference type="SFLD" id="SFLDG01205">
    <property type="entry name" value="AMPS.1"/>
    <property type="match status" value="1"/>
</dbReference>
<comment type="catalytic activity">
    <reaction evidence="5">
        <text>RX + glutathione = an S-substituted glutathione + a halide anion + H(+)</text>
        <dbReference type="Rhea" id="RHEA:16437"/>
        <dbReference type="ChEBI" id="CHEBI:15378"/>
        <dbReference type="ChEBI" id="CHEBI:16042"/>
        <dbReference type="ChEBI" id="CHEBI:17792"/>
        <dbReference type="ChEBI" id="CHEBI:57925"/>
        <dbReference type="ChEBI" id="CHEBI:90779"/>
        <dbReference type="EC" id="2.5.1.18"/>
    </reaction>
</comment>
<evidence type="ECO:0000259" key="6">
    <source>
        <dbReference type="PROSITE" id="PS50404"/>
    </source>
</evidence>
<dbReference type="InterPro" id="IPR036249">
    <property type="entry name" value="Thioredoxin-like_sf"/>
</dbReference>